<protein>
    <submittedName>
        <fullName evidence="2">Uncharacterized protein</fullName>
    </submittedName>
</protein>
<reference evidence="3" key="1">
    <citation type="submission" date="2017-06" db="EMBL/GenBank/DDBJ databases">
        <title>Genome analysis of Fimbriiglobus ruber SP5, the first member of the order Planctomycetales with confirmed chitinolytic capability.</title>
        <authorList>
            <person name="Ravin N.V."/>
            <person name="Rakitin A.L."/>
            <person name="Ivanova A.A."/>
            <person name="Beletsky A.V."/>
            <person name="Kulichevskaya I.S."/>
            <person name="Mardanov A.V."/>
            <person name="Dedysh S.N."/>
        </authorList>
    </citation>
    <scope>NUCLEOTIDE SEQUENCE [LARGE SCALE GENOMIC DNA]</scope>
    <source>
        <strain evidence="3">SP5</strain>
    </source>
</reference>
<feature type="chain" id="PRO_5012013746" evidence="1">
    <location>
        <begin position="25"/>
        <end position="163"/>
    </location>
</feature>
<accession>A0A225D394</accession>
<dbReference type="AlphaFoldDB" id="A0A225D394"/>
<dbReference type="RefSeq" id="WP_088259129.1">
    <property type="nucleotide sequence ID" value="NZ_NIDE01000017.1"/>
</dbReference>
<dbReference type="OrthoDB" id="290190at2"/>
<sequence length="163" mass="17681">MTNYLTRLLTAVVGTGVLTWAVAAADKNAPPVDKGDTTVGLTGVYTIFKGEQSGQPLLDEKFKGSVILFTGDEVIGTDKDKKQIFVAKYKLDTTKTPWVINMKSTVPNEGEATGLIEKRDGVVKIIYNLPGGDVPTEFKTHAKQNMFWMKAGKGAKSDDKPSK</sequence>
<comment type="caution">
    <text evidence="2">The sequence shown here is derived from an EMBL/GenBank/DDBJ whole genome shotgun (WGS) entry which is preliminary data.</text>
</comment>
<name>A0A225D394_9BACT</name>
<proteinExistence type="predicted"/>
<keyword evidence="1" id="KW-0732">Signal</keyword>
<evidence type="ECO:0000313" key="2">
    <source>
        <dbReference type="EMBL" id="OWK36061.1"/>
    </source>
</evidence>
<organism evidence="2 3">
    <name type="scientific">Fimbriiglobus ruber</name>
    <dbReference type="NCBI Taxonomy" id="1908690"/>
    <lineage>
        <taxon>Bacteria</taxon>
        <taxon>Pseudomonadati</taxon>
        <taxon>Planctomycetota</taxon>
        <taxon>Planctomycetia</taxon>
        <taxon>Gemmatales</taxon>
        <taxon>Gemmataceae</taxon>
        <taxon>Fimbriiglobus</taxon>
    </lineage>
</organism>
<evidence type="ECO:0000313" key="3">
    <source>
        <dbReference type="Proteomes" id="UP000214646"/>
    </source>
</evidence>
<dbReference type="Proteomes" id="UP000214646">
    <property type="component" value="Unassembled WGS sequence"/>
</dbReference>
<dbReference type="EMBL" id="NIDE01000017">
    <property type="protein sequence ID" value="OWK36061.1"/>
    <property type="molecule type" value="Genomic_DNA"/>
</dbReference>
<feature type="signal peptide" evidence="1">
    <location>
        <begin position="1"/>
        <end position="24"/>
    </location>
</feature>
<gene>
    <name evidence="2" type="ORF">FRUB_08624</name>
</gene>
<evidence type="ECO:0000256" key="1">
    <source>
        <dbReference type="SAM" id="SignalP"/>
    </source>
</evidence>
<keyword evidence="3" id="KW-1185">Reference proteome</keyword>